<evidence type="ECO:0000259" key="11">
    <source>
        <dbReference type="Pfam" id="PF10589"/>
    </source>
</evidence>
<dbReference type="GO" id="GO:0046872">
    <property type="term" value="F:metal ion binding"/>
    <property type="evidence" value="ECO:0007669"/>
    <property type="project" value="UniProtKB-KW"/>
</dbReference>
<accession>A0A1H0TD18</accession>
<evidence type="ECO:0000256" key="4">
    <source>
        <dbReference type="ARBA" id="ARBA00022485"/>
    </source>
</evidence>
<dbReference type="SUPFAM" id="SSF140490">
    <property type="entry name" value="Nqo1C-terminal domain-like"/>
    <property type="match status" value="1"/>
</dbReference>
<evidence type="ECO:0000256" key="7">
    <source>
        <dbReference type="ARBA" id="ARBA00022723"/>
    </source>
</evidence>
<dbReference type="GO" id="GO:0045333">
    <property type="term" value="P:cellular respiration"/>
    <property type="evidence" value="ECO:0007669"/>
    <property type="project" value="TreeGrafter"/>
</dbReference>
<dbReference type="Gene3D" id="3.40.50.11540">
    <property type="entry name" value="NADH-ubiquinone oxidoreductase 51kDa subunit"/>
    <property type="match status" value="1"/>
</dbReference>
<organism evidence="12 13">
    <name type="scientific">Klenkia soli</name>
    <dbReference type="NCBI Taxonomy" id="1052260"/>
    <lineage>
        <taxon>Bacteria</taxon>
        <taxon>Bacillati</taxon>
        <taxon>Actinomycetota</taxon>
        <taxon>Actinomycetes</taxon>
        <taxon>Geodermatophilales</taxon>
        <taxon>Geodermatophilaceae</taxon>
        <taxon>Klenkia</taxon>
    </lineage>
</organism>
<dbReference type="Gene3D" id="3.10.20.600">
    <property type="match status" value="1"/>
</dbReference>
<keyword evidence="4" id="KW-0004">4Fe-4S</keyword>
<protein>
    <submittedName>
        <fullName evidence="12">NADH:ubiquinone oxidoreductase, NADH-binding subunit (Chain F)</fullName>
    </submittedName>
</protein>
<keyword evidence="12" id="KW-0830">Ubiquinone</keyword>
<feature type="domain" description="NADH-ubiquinone oxidoreductase 51kDa subunit iron-sulphur binding" evidence="11">
    <location>
        <begin position="295"/>
        <end position="377"/>
    </location>
</feature>
<dbReference type="InterPro" id="IPR019575">
    <property type="entry name" value="Nuop51_4Fe4S-bd"/>
</dbReference>
<dbReference type="InterPro" id="IPR050837">
    <property type="entry name" value="ComplexI_51kDa_subunit"/>
</dbReference>
<dbReference type="AlphaFoldDB" id="A0A1H0TD18"/>
<dbReference type="GO" id="GO:0003954">
    <property type="term" value="F:NADH dehydrogenase activity"/>
    <property type="evidence" value="ECO:0007669"/>
    <property type="project" value="TreeGrafter"/>
</dbReference>
<dbReference type="STRING" id="1052260.SAMN05660199_04098"/>
<keyword evidence="6" id="KW-0288">FMN</keyword>
<keyword evidence="8" id="KW-0408">Iron</keyword>
<proteinExistence type="inferred from homology"/>
<evidence type="ECO:0000313" key="12">
    <source>
        <dbReference type="EMBL" id="SDP51884.1"/>
    </source>
</evidence>
<dbReference type="InterPro" id="IPR011538">
    <property type="entry name" value="Nuo51_FMN-bd"/>
</dbReference>
<reference evidence="13" key="1">
    <citation type="submission" date="2016-10" db="EMBL/GenBank/DDBJ databases">
        <authorList>
            <person name="Varghese N."/>
            <person name="Submissions S."/>
        </authorList>
    </citation>
    <scope>NUCLEOTIDE SEQUENCE [LARGE SCALE GENOMIC DNA]</scope>
    <source>
        <strain evidence="13">DSM 45843</strain>
    </source>
</reference>
<dbReference type="Pfam" id="PF10589">
    <property type="entry name" value="NADH_4Fe-4S"/>
    <property type="match status" value="1"/>
</dbReference>
<name>A0A1H0TD18_9ACTN</name>
<evidence type="ECO:0000313" key="13">
    <source>
        <dbReference type="Proteomes" id="UP000199088"/>
    </source>
</evidence>
<keyword evidence="9" id="KW-0411">Iron-sulfur</keyword>
<evidence type="ECO:0000256" key="5">
    <source>
        <dbReference type="ARBA" id="ARBA00022630"/>
    </source>
</evidence>
<comment type="cofactor">
    <cofactor evidence="1">
        <name>FMN</name>
        <dbReference type="ChEBI" id="CHEBI:58210"/>
    </cofactor>
</comment>
<dbReference type="Proteomes" id="UP000199088">
    <property type="component" value="Unassembled WGS sequence"/>
</dbReference>
<dbReference type="PANTHER" id="PTHR11780:SF10">
    <property type="entry name" value="NADH DEHYDROGENASE [UBIQUINONE] FLAVOPROTEIN 1, MITOCHONDRIAL"/>
    <property type="match status" value="1"/>
</dbReference>
<dbReference type="Pfam" id="PF01512">
    <property type="entry name" value="Complex1_51K"/>
    <property type="match status" value="1"/>
</dbReference>
<dbReference type="InterPro" id="IPR037225">
    <property type="entry name" value="Nuo51_FMN-bd_sf"/>
</dbReference>
<dbReference type="SUPFAM" id="SSF142019">
    <property type="entry name" value="Nqo1 FMN-binding domain-like"/>
    <property type="match status" value="1"/>
</dbReference>
<evidence type="ECO:0000256" key="8">
    <source>
        <dbReference type="ARBA" id="ARBA00023004"/>
    </source>
</evidence>
<feature type="domain" description="NADH-ubiquinone oxidoreductase 51kDa subunit FMN-binding" evidence="10">
    <location>
        <begin position="39"/>
        <end position="193"/>
    </location>
</feature>
<evidence type="ECO:0000256" key="9">
    <source>
        <dbReference type="ARBA" id="ARBA00023014"/>
    </source>
</evidence>
<evidence type="ECO:0000256" key="1">
    <source>
        <dbReference type="ARBA" id="ARBA00001917"/>
    </source>
</evidence>
<dbReference type="RefSeq" id="WP_091249188.1">
    <property type="nucleotide sequence ID" value="NZ_FNIR01000015.1"/>
</dbReference>
<dbReference type="OrthoDB" id="3396880at2"/>
<dbReference type="InterPro" id="IPR037207">
    <property type="entry name" value="Nuop51_4Fe4S-bd_sf"/>
</dbReference>
<gene>
    <name evidence="12" type="ORF">SAMN05660199_04098</name>
</gene>
<comment type="cofactor">
    <cofactor evidence="2">
        <name>[4Fe-4S] cluster</name>
        <dbReference type="ChEBI" id="CHEBI:49883"/>
    </cofactor>
</comment>
<dbReference type="Gene3D" id="1.20.1440.230">
    <property type="entry name" value="NADH-ubiquinone oxidoreductase 51kDa subunit, iron-sulphur binding domain"/>
    <property type="match status" value="1"/>
</dbReference>
<evidence type="ECO:0000256" key="3">
    <source>
        <dbReference type="ARBA" id="ARBA00007523"/>
    </source>
</evidence>
<evidence type="ECO:0000259" key="10">
    <source>
        <dbReference type="Pfam" id="PF01512"/>
    </source>
</evidence>
<evidence type="ECO:0000256" key="6">
    <source>
        <dbReference type="ARBA" id="ARBA00022643"/>
    </source>
</evidence>
<comment type="similarity">
    <text evidence="3">Belongs to the complex I 51 kDa subunit family.</text>
</comment>
<dbReference type="PANTHER" id="PTHR11780">
    <property type="entry name" value="NADH-UBIQUINONE OXIDOREDUCTASE FLAVOPROTEIN 1 NDUFV1"/>
    <property type="match status" value="1"/>
</dbReference>
<dbReference type="EMBL" id="FNIR01000015">
    <property type="protein sequence ID" value="SDP51884.1"/>
    <property type="molecule type" value="Genomic_DNA"/>
</dbReference>
<keyword evidence="7" id="KW-0479">Metal-binding</keyword>
<dbReference type="GO" id="GO:0051539">
    <property type="term" value="F:4 iron, 4 sulfur cluster binding"/>
    <property type="evidence" value="ECO:0007669"/>
    <property type="project" value="UniProtKB-KW"/>
</dbReference>
<keyword evidence="5" id="KW-0285">Flavoprotein</keyword>
<keyword evidence="13" id="KW-1185">Reference proteome</keyword>
<sequence length="399" mass="39640">MSAPPLTRGLLGTGDPSLAAHLAAHGPLTAVPDLAGVAADLTGRGGAGFPAARKLRAVAEAARAAGTTAVVVGNGGEGEPAAAKDATLLSRSPHLVLDGLQLAAGYLGAGTVVLAAGSAALPGLDRALAERGDRGRVRLVALPDRFLAGEESALVAAVDGGPALPRTKVPPVRERGVGGRPTLVQNVETLARLALLARGDAAAGHTLVTRHTAGPHGRVVDVAEVPLHARLGDVLPLHGGTQAVLVGGYHGSWLPTAVAAEVALDRAGLASVGAALGAGVLAALPGDRCGVRETASVVGYLAEQSAGQCGPCLNGLPRIAAALELLARPGPPRRGLLEDVQRWSGLVVGRGACSHPDGSVRFVASALRVFAPELSAHAAGWCTAAPSSAPFLPVPGGTR</sequence>
<evidence type="ECO:0000256" key="2">
    <source>
        <dbReference type="ARBA" id="ARBA00001966"/>
    </source>
</evidence>